<dbReference type="EMBL" id="JARBDR010000915">
    <property type="protein sequence ID" value="KAJ8303663.1"/>
    <property type="molecule type" value="Genomic_DNA"/>
</dbReference>
<protein>
    <submittedName>
        <fullName evidence="1">Uncharacterized protein</fullName>
    </submittedName>
</protein>
<sequence>MLAASLSGTLLPLKLLYKGRTDLCHPKYLFPSDRYIDEIIILYVTTTRDEPNLPFNHKALAIFNVFKTHKSKAVNEKLKKKNRESFVFLYQQTARTSFSQWTRLGTQKSCGWIEKGNDFEEIIKSIDLRTSVIKSIMPAGCTMCLMNRHRCKISSLATL</sequence>
<evidence type="ECO:0000313" key="1">
    <source>
        <dbReference type="EMBL" id="KAJ8303663.1"/>
    </source>
</evidence>
<evidence type="ECO:0000313" key="2">
    <source>
        <dbReference type="Proteomes" id="UP001217089"/>
    </source>
</evidence>
<proteinExistence type="predicted"/>
<gene>
    <name evidence="1" type="ORF">KUTeg_018773</name>
</gene>
<dbReference type="Proteomes" id="UP001217089">
    <property type="component" value="Unassembled WGS sequence"/>
</dbReference>
<accession>A0ABQ9EED3</accession>
<keyword evidence="2" id="KW-1185">Reference proteome</keyword>
<comment type="caution">
    <text evidence="1">The sequence shown here is derived from an EMBL/GenBank/DDBJ whole genome shotgun (WGS) entry which is preliminary data.</text>
</comment>
<reference evidence="1 2" key="1">
    <citation type="submission" date="2022-12" db="EMBL/GenBank/DDBJ databases">
        <title>Chromosome-level genome of Tegillarca granosa.</title>
        <authorList>
            <person name="Kim J."/>
        </authorList>
    </citation>
    <scope>NUCLEOTIDE SEQUENCE [LARGE SCALE GENOMIC DNA]</scope>
    <source>
        <strain evidence="1">Teg-2019</strain>
        <tissue evidence="1">Adductor muscle</tissue>
    </source>
</reference>
<organism evidence="1 2">
    <name type="scientific">Tegillarca granosa</name>
    <name type="common">Malaysian cockle</name>
    <name type="synonym">Anadara granosa</name>
    <dbReference type="NCBI Taxonomy" id="220873"/>
    <lineage>
        <taxon>Eukaryota</taxon>
        <taxon>Metazoa</taxon>
        <taxon>Spiralia</taxon>
        <taxon>Lophotrochozoa</taxon>
        <taxon>Mollusca</taxon>
        <taxon>Bivalvia</taxon>
        <taxon>Autobranchia</taxon>
        <taxon>Pteriomorphia</taxon>
        <taxon>Arcoida</taxon>
        <taxon>Arcoidea</taxon>
        <taxon>Arcidae</taxon>
        <taxon>Tegillarca</taxon>
    </lineage>
</organism>
<name>A0ABQ9EED3_TEGGR</name>